<reference evidence="7 8" key="1">
    <citation type="journal article" date="2013" name="Genome Biol.">
        <title>Genome of Acanthamoeba castellanii highlights extensive lateral gene transfer and early evolution of tyrosine kinase signaling.</title>
        <authorList>
            <person name="Clarke M."/>
            <person name="Lohan A.J."/>
            <person name="Liu B."/>
            <person name="Lagkouvardos I."/>
            <person name="Roy S."/>
            <person name="Zafar N."/>
            <person name="Bertelli C."/>
            <person name="Schilde C."/>
            <person name="Kianianmomeni A."/>
            <person name="Burglin T.R."/>
            <person name="Frech C."/>
            <person name="Turcotte B."/>
            <person name="Kopec K.O."/>
            <person name="Synnott J.M."/>
            <person name="Choo C."/>
            <person name="Paponov I."/>
            <person name="Finkler A."/>
            <person name="Soon Heng Tan C."/>
            <person name="Hutchins A.P."/>
            <person name="Weinmeier T."/>
            <person name="Rattei T."/>
            <person name="Chu J.S."/>
            <person name="Gimenez G."/>
            <person name="Irimia M."/>
            <person name="Rigden D.J."/>
            <person name="Fitzpatrick D.A."/>
            <person name="Lorenzo-Morales J."/>
            <person name="Bateman A."/>
            <person name="Chiu C.H."/>
            <person name="Tang P."/>
            <person name="Hegemann P."/>
            <person name="Fromm H."/>
            <person name="Raoult D."/>
            <person name="Greub G."/>
            <person name="Miranda-Saavedra D."/>
            <person name="Chen N."/>
            <person name="Nash P."/>
            <person name="Ginger M.L."/>
            <person name="Horn M."/>
            <person name="Schaap P."/>
            <person name="Caler L."/>
            <person name="Loftus B."/>
        </authorList>
    </citation>
    <scope>NUCLEOTIDE SEQUENCE [LARGE SCALE GENOMIC DNA]</scope>
    <source>
        <strain evidence="7 8">Neff</strain>
    </source>
</reference>
<gene>
    <name evidence="7" type="ORF">ACA1_340790</name>
</gene>
<dbReference type="GO" id="GO:0005874">
    <property type="term" value="C:microtubule"/>
    <property type="evidence" value="ECO:0007669"/>
    <property type="project" value="UniProtKB-KW"/>
</dbReference>
<evidence type="ECO:0000313" key="7">
    <source>
        <dbReference type="EMBL" id="ELR15469.1"/>
    </source>
</evidence>
<dbReference type="EMBL" id="KB008030">
    <property type="protein sequence ID" value="ELR15469.1"/>
    <property type="molecule type" value="Genomic_DNA"/>
</dbReference>
<dbReference type="GO" id="GO:0000922">
    <property type="term" value="C:spindle pole"/>
    <property type="evidence" value="ECO:0007669"/>
    <property type="project" value="InterPro"/>
</dbReference>
<evidence type="ECO:0000313" key="8">
    <source>
        <dbReference type="Proteomes" id="UP000011083"/>
    </source>
</evidence>
<dbReference type="GO" id="GO:0051011">
    <property type="term" value="F:microtubule minus-end binding"/>
    <property type="evidence" value="ECO:0007669"/>
    <property type="project" value="TreeGrafter"/>
</dbReference>
<dbReference type="PANTHER" id="PTHR19302">
    <property type="entry name" value="GAMMA TUBULIN COMPLEX PROTEIN"/>
    <property type="match status" value="1"/>
</dbReference>
<dbReference type="GO" id="GO:0000930">
    <property type="term" value="C:gamma-tubulin complex"/>
    <property type="evidence" value="ECO:0007669"/>
    <property type="project" value="TreeGrafter"/>
</dbReference>
<accession>L8GQN1</accession>
<sequence length="597" mass="68680">MELAQDELNKNAKIAEWKLKSKLDIALDGVEDVNKDNLKLALLSHSLSTQLSLIHAPPPEDNKTMLNSTVFAKEKDSKLTGFGCFTLDYKAQWPVSLVLSRKALTQYQLLFRLLFYCKRVRNGLDNAWLWHQSMKELPHVRALLAHTFLLRQRYISTIQQPVALGRGLTQGPRMLHVVTTLERYFLLDVVEPNWRLLEKRVREAATVEQILSFHNDCINSSLRQCLLTDIKLFKSTHNEREIIERVESVHGWANAQLLDLIVHKSELISHLRSLKQYFLLEQGNWVENFMELAQDELNKNAKIAEWKLKSKLDIALDGVEDVNKDNLKLALLSHSLSTQLSLIHAPPPEDNKTMLNSTVFAKEKDSKLTGFGCFTLDYKAQWPVSLVLSRKALTQYQLLFRLLFYCKRVRNGLDNAWLWHQSMKELPHGRRMLHVVTTLERYFLLDVVEPNWRLLEKRVREAATVEQILSFHNDCINSSLRQCLLTDIKLFKMVDRALTACHVFTSYMATCAKHIDSTDTALNINLSLKQRSAKMKESASSVRAVVESAKYQASITQLRDKFCKYTDELVSALASLPTTTYDSHMSLLAERLRFDGA</sequence>
<dbReference type="Proteomes" id="UP000011083">
    <property type="component" value="Unassembled WGS sequence"/>
</dbReference>
<protein>
    <recommendedName>
        <fullName evidence="5">Spindle pole body component</fullName>
    </recommendedName>
</protein>
<evidence type="ECO:0000259" key="6">
    <source>
        <dbReference type="Pfam" id="PF04130"/>
    </source>
</evidence>
<dbReference type="VEuPathDB" id="AmoebaDB:ACA1_340790"/>
<dbReference type="Gene3D" id="1.20.120.1900">
    <property type="entry name" value="Gamma-tubulin complex, C-terminal domain"/>
    <property type="match status" value="2"/>
</dbReference>
<keyword evidence="3 5" id="KW-0493">Microtubule</keyword>
<keyword evidence="8" id="KW-1185">Reference proteome</keyword>
<evidence type="ECO:0000256" key="4">
    <source>
        <dbReference type="ARBA" id="ARBA00023212"/>
    </source>
</evidence>
<keyword evidence="4 5" id="KW-0206">Cytoskeleton</keyword>
<dbReference type="KEGG" id="acan:ACA1_340790"/>
<dbReference type="GeneID" id="14916111"/>
<organism evidence="7 8">
    <name type="scientific">Acanthamoeba castellanii (strain ATCC 30010 / Neff)</name>
    <dbReference type="NCBI Taxonomy" id="1257118"/>
    <lineage>
        <taxon>Eukaryota</taxon>
        <taxon>Amoebozoa</taxon>
        <taxon>Discosea</taxon>
        <taxon>Longamoebia</taxon>
        <taxon>Centramoebida</taxon>
        <taxon>Acanthamoebidae</taxon>
        <taxon>Acanthamoeba</taxon>
    </lineage>
</organism>
<dbReference type="STRING" id="1257118.L8GQN1"/>
<evidence type="ECO:0000256" key="2">
    <source>
        <dbReference type="ARBA" id="ARBA00022490"/>
    </source>
</evidence>
<dbReference type="GO" id="GO:0051321">
    <property type="term" value="P:meiotic cell cycle"/>
    <property type="evidence" value="ECO:0007669"/>
    <property type="project" value="TreeGrafter"/>
</dbReference>
<dbReference type="GO" id="GO:0051225">
    <property type="term" value="P:spindle assembly"/>
    <property type="evidence" value="ECO:0007669"/>
    <property type="project" value="TreeGrafter"/>
</dbReference>
<dbReference type="InterPro" id="IPR042241">
    <property type="entry name" value="GCP_C_sf"/>
</dbReference>
<comment type="similarity">
    <text evidence="1 5">Belongs to the TUBGCP family.</text>
</comment>
<dbReference type="Pfam" id="PF04130">
    <property type="entry name" value="GCP_C_terminal"/>
    <property type="match status" value="2"/>
</dbReference>
<comment type="subcellular location">
    <subcellularLocation>
        <location evidence="5">Cytoplasm</location>
        <location evidence="5">Cytoskeleton</location>
        <location evidence="5">Microtubule organizing center</location>
    </subcellularLocation>
</comment>
<feature type="domain" description="Gamma tubulin complex component C-terminal" evidence="6">
    <location>
        <begin position="267"/>
        <end position="594"/>
    </location>
</feature>
<dbReference type="PANTHER" id="PTHR19302:SF13">
    <property type="entry name" value="GAMMA-TUBULIN COMPLEX COMPONENT 2"/>
    <property type="match status" value="1"/>
</dbReference>
<keyword evidence="2 5" id="KW-0963">Cytoplasm</keyword>
<feature type="domain" description="Gamma tubulin complex component C-terminal" evidence="6">
    <location>
        <begin position="1"/>
        <end position="237"/>
    </location>
</feature>
<evidence type="ECO:0000256" key="1">
    <source>
        <dbReference type="ARBA" id="ARBA00010337"/>
    </source>
</evidence>
<evidence type="ECO:0000256" key="5">
    <source>
        <dbReference type="RuleBase" id="RU363050"/>
    </source>
</evidence>
<dbReference type="AlphaFoldDB" id="L8GQN1"/>
<dbReference type="InterPro" id="IPR007259">
    <property type="entry name" value="GCP"/>
</dbReference>
<dbReference type="OrthoDB" id="2192946at2759"/>
<dbReference type="GO" id="GO:0000278">
    <property type="term" value="P:mitotic cell cycle"/>
    <property type="evidence" value="ECO:0007669"/>
    <property type="project" value="TreeGrafter"/>
</dbReference>
<dbReference type="GO" id="GO:0007020">
    <property type="term" value="P:microtubule nucleation"/>
    <property type="evidence" value="ECO:0007669"/>
    <property type="project" value="InterPro"/>
</dbReference>
<dbReference type="RefSeq" id="XP_004337482.1">
    <property type="nucleotide sequence ID" value="XM_004337434.1"/>
</dbReference>
<evidence type="ECO:0000256" key="3">
    <source>
        <dbReference type="ARBA" id="ARBA00022701"/>
    </source>
</evidence>
<dbReference type="InterPro" id="IPR040457">
    <property type="entry name" value="GCP_C"/>
</dbReference>
<dbReference type="GO" id="GO:0031122">
    <property type="term" value="P:cytoplasmic microtubule organization"/>
    <property type="evidence" value="ECO:0007669"/>
    <property type="project" value="TreeGrafter"/>
</dbReference>
<proteinExistence type="inferred from homology"/>
<dbReference type="GO" id="GO:0043015">
    <property type="term" value="F:gamma-tubulin binding"/>
    <property type="evidence" value="ECO:0007669"/>
    <property type="project" value="InterPro"/>
</dbReference>
<name>L8GQN1_ACACF</name>